<dbReference type="Pfam" id="PF12923">
    <property type="entry name" value="RRP7"/>
    <property type="match status" value="1"/>
</dbReference>
<dbReference type="Gene3D" id="3.30.70.330">
    <property type="match status" value="1"/>
</dbReference>
<dbReference type="Pfam" id="PF17799">
    <property type="entry name" value="RRM_Rrp7"/>
    <property type="match status" value="1"/>
</dbReference>
<dbReference type="InterPro" id="IPR012677">
    <property type="entry name" value="Nucleotide-bd_a/b_plait_sf"/>
</dbReference>
<feature type="compositionally biased region" description="Polar residues" evidence="2">
    <location>
        <begin position="90"/>
        <end position="104"/>
    </location>
</feature>
<dbReference type="EMBL" id="MU001678">
    <property type="protein sequence ID" value="KAF2458171.1"/>
    <property type="molecule type" value="Genomic_DNA"/>
</dbReference>
<feature type="region of interest" description="Disordered" evidence="2">
    <location>
        <begin position="90"/>
        <end position="114"/>
    </location>
</feature>
<evidence type="ECO:0000256" key="1">
    <source>
        <dbReference type="ARBA" id="ARBA00006110"/>
    </source>
</evidence>
<dbReference type="GO" id="GO:0034456">
    <property type="term" value="C:UTP-C complex"/>
    <property type="evidence" value="ECO:0007669"/>
    <property type="project" value="TreeGrafter"/>
</dbReference>
<keyword evidence="6" id="KW-1185">Reference proteome</keyword>
<reference evidence="5" key="1">
    <citation type="journal article" date="2020" name="Stud. Mycol.">
        <title>101 Dothideomycetes genomes: a test case for predicting lifestyles and emergence of pathogens.</title>
        <authorList>
            <person name="Haridas S."/>
            <person name="Albert R."/>
            <person name="Binder M."/>
            <person name="Bloem J."/>
            <person name="Labutti K."/>
            <person name="Salamov A."/>
            <person name="Andreopoulos B."/>
            <person name="Baker S."/>
            <person name="Barry K."/>
            <person name="Bills G."/>
            <person name="Bluhm B."/>
            <person name="Cannon C."/>
            <person name="Castanera R."/>
            <person name="Culley D."/>
            <person name="Daum C."/>
            <person name="Ezra D."/>
            <person name="Gonzalez J."/>
            <person name="Henrissat B."/>
            <person name="Kuo A."/>
            <person name="Liang C."/>
            <person name="Lipzen A."/>
            <person name="Lutzoni F."/>
            <person name="Magnuson J."/>
            <person name="Mondo S."/>
            <person name="Nolan M."/>
            <person name="Ohm R."/>
            <person name="Pangilinan J."/>
            <person name="Park H.-J."/>
            <person name="Ramirez L."/>
            <person name="Alfaro M."/>
            <person name="Sun H."/>
            <person name="Tritt A."/>
            <person name="Yoshinaga Y."/>
            <person name="Zwiers L.-H."/>
            <person name="Turgeon B."/>
            <person name="Goodwin S."/>
            <person name="Spatafora J."/>
            <person name="Crous P."/>
            <person name="Grigoriev I."/>
        </authorList>
    </citation>
    <scope>NUCLEOTIDE SEQUENCE</scope>
    <source>
        <strain evidence="5">ATCC 16933</strain>
    </source>
</reference>
<evidence type="ECO:0000313" key="5">
    <source>
        <dbReference type="EMBL" id="KAF2458171.1"/>
    </source>
</evidence>
<dbReference type="Gene3D" id="6.10.250.1770">
    <property type="match status" value="1"/>
</dbReference>
<feature type="domain" description="Rrp7 RRM-like N-terminal" evidence="4">
    <location>
        <begin position="11"/>
        <end position="185"/>
    </location>
</feature>
<organism evidence="5 6">
    <name type="scientific">Lineolata rhizophorae</name>
    <dbReference type="NCBI Taxonomy" id="578093"/>
    <lineage>
        <taxon>Eukaryota</taxon>
        <taxon>Fungi</taxon>
        <taxon>Dikarya</taxon>
        <taxon>Ascomycota</taxon>
        <taxon>Pezizomycotina</taxon>
        <taxon>Dothideomycetes</taxon>
        <taxon>Dothideomycetes incertae sedis</taxon>
        <taxon>Lineolatales</taxon>
        <taxon>Lineolataceae</taxon>
        <taxon>Lineolata</taxon>
    </lineage>
</organism>
<proteinExistence type="inferred from homology"/>
<sequence length="319" mass="36415">MSLPSITLGDFVVLPLTFPPLPSFPRAVKHNLYLRPYVPHTEDPNSSEQKTLFVTNLPIDATEVSLRKLFKDQLGGYLLNSVRFDDDIRSGNSIADTNSSTARAQATKGKKRKHPGMVDAASVERAEIMTLPRTWDTIPLKSGSSAVLVFVDIASAEGALRAAKKAAKSQTEIMWSQAMDPDESSTGELRYRRHQLASFPPAHVLQRSVNAFLTHFNSLEALRERLRTQQRNVPDEEGFVTVTRGGRMGPARQEEAEQALQKVREKEEARRKEMGDFYRFQWREKRKEKELNLRKKFQEDVRKVEGMRKRKRAIKPERI</sequence>
<dbReference type="GO" id="GO:0003676">
    <property type="term" value="F:nucleic acid binding"/>
    <property type="evidence" value="ECO:0007669"/>
    <property type="project" value="InterPro"/>
</dbReference>
<evidence type="ECO:0000313" key="6">
    <source>
        <dbReference type="Proteomes" id="UP000799766"/>
    </source>
</evidence>
<dbReference type="GO" id="GO:0000028">
    <property type="term" value="P:ribosomal small subunit assembly"/>
    <property type="evidence" value="ECO:0007669"/>
    <property type="project" value="TreeGrafter"/>
</dbReference>
<dbReference type="InterPro" id="IPR040447">
    <property type="entry name" value="RRM_Rrp7"/>
</dbReference>
<feature type="domain" description="Ribosomal RNA-processing protein 7 C-terminal" evidence="3">
    <location>
        <begin position="198"/>
        <end position="312"/>
    </location>
</feature>
<dbReference type="PANTHER" id="PTHR13191">
    <property type="entry name" value="RIBOSOMAL RNA PROCESSING PROTEIN 7-RELATED"/>
    <property type="match status" value="1"/>
</dbReference>
<protein>
    <submittedName>
        <fullName evidence="5">Ribosomal RNA-processing protein 7-domain-containing protein</fullName>
    </submittedName>
</protein>
<dbReference type="PANTHER" id="PTHR13191:SF0">
    <property type="entry name" value="RIBOSOMAL RNA-PROCESSING PROTEIN 7 HOMOLOG A-RELATED"/>
    <property type="match status" value="1"/>
</dbReference>
<dbReference type="GO" id="GO:0006364">
    <property type="term" value="P:rRNA processing"/>
    <property type="evidence" value="ECO:0007669"/>
    <property type="project" value="TreeGrafter"/>
</dbReference>
<evidence type="ECO:0000256" key="2">
    <source>
        <dbReference type="SAM" id="MobiDB-lite"/>
    </source>
</evidence>
<dbReference type="SUPFAM" id="SSF54928">
    <property type="entry name" value="RNA-binding domain, RBD"/>
    <property type="match status" value="1"/>
</dbReference>
<evidence type="ECO:0000259" key="3">
    <source>
        <dbReference type="Pfam" id="PF12923"/>
    </source>
</evidence>
<dbReference type="InterPro" id="IPR024326">
    <property type="entry name" value="RRP7_C"/>
</dbReference>
<name>A0A6A6P2B4_9PEZI</name>
<dbReference type="InterPro" id="IPR040446">
    <property type="entry name" value="RRP7"/>
</dbReference>
<accession>A0A6A6P2B4</accession>
<comment type="similarity">
    <text evidence="1">Belongs to the RRP7 family.</text>
</comment>
<evidence type="ECO:0000259" key="4">
    <source>
        <dbReference type="Pfam" id="PF17799"/>
    </source>
</evidence>
<dbReference type="CDD" id="cd12950">
    <property type="entry name" value="RRP7_Rrp7p"/>
    <property type="match status" value="1"/>
</dbReference>
<dbReference type="Proteomes" id="UP000799766">
    <property type="component" value="Unassembled WGS sequence"/>
</dbReference>
<dbReference type="InterPro" id="IPR035979">
    <property type="entry name" value="RBD_domain_sf"/>
</dbReference>
<dbReference type="OrthoDB" id="5390at2759"/>
<dbReference type="GO" id="GO:0032545">
    <property type="term" value="C:CURI complex"/>
    <property type="evidence" value="ECO:0007669"/>
    <property type="project" value="TreeGrafter"/>
</dbReference>
<dbReference type="AlphaFoldDB" id="A0A6A6P2B4"/>
<gene>
    <name evidence="5" type="ORF">BDY21DRAFT_385308</name>
</gene>